<dbReference type="EMBL" id="CABPRJ010001432">
    <property type="protein sequence ID" value="VVC36273.1"/>
    <property type="molecule type" value="Genomic_DNA"/>
</dbReference>
<name>A0A5E4MXT8_9HEMI</name>
<keyword evidence="1" id="KW-0433">Leucine-rich repeat</keyword>
<evidence type="ECO:0000256" key="4">
    <source>
        <dbReference type="SAM" id="MobiDB-lite"/>
    </source>
</evidence>
<gene>
    <name evidence="5" type="ORF">CINCED_3A006124</name>
</gene>
<sequence length="729" mass="81850">MTEWKSRSLPSNFEILSLSNVPVGPSCLRSNSKKTYISRNVSFPDDESQIVTGILETMHPWESMENVTIELLTTKYQESCERHNADPLLSVLNQIKSLNLSLERNECLDLKGVFLNNVDWESLEEIFKRVQFTMINVEATGLNDDTAITLFDMLDFYESAICLNISSNNDIGTRGWQACARTLKKSKCLEELEVRNTILNESNMTILSRSLKLGSQLCVLKLENCNLADRPLTSLVSSIKLNNSLKELYLGENYLNENDAKQLSILLKCNTTLQLLDLSNNNIQNKGFRLLCESIVNQKSPLTILIVWNNNLDQDCSECLSNLMETETKLEMLNIGYNHLLDITASAIQNAIKNNKNLLRLGLQSTQITSKGAKYLAEALETNFTLQRLDLRDNNIQVEGLNNLKESISKNFKITRLDLDPLPRNKYTTEATKEYTNLVEQIKQICNKNESKNNNKQIDDNLLDQVTDGSIITKSIKIPNVDSRKISLTCESLMIQYTSLNKNPNYLGSDDYLPMLRGSSGRLRSPAPSPIHSPIASSPVCSPSITSTRNRFHVSKVSEQKQKESRFKVTKLNNLNDKAPTASNESLSDDSFGPTNLELTVDSLDLCKHKNNTKKEDQRTRKVSWVMGSRPLLTSLQSLTSSLDQATTTGVDKLLSLFSPFSSADKSSASTDTVESNDSVFEQDSESKKPVTIDQATWPPVFGSLKKTTSICRPLSDKGRRSLNDLRTF</sequence>
<proteinExistence type="inferred from homology"/>
<dbReference type="InterPro" id="IPR051279">
    <property type="entry name" value="PP1-Reg/Actin-Interact_Protein"/>
</dbReference>
<dbReference type="InterPro" id="IPR032675">
    <property type="entry name" value="LRR_dom_sf"/>
</dbReference>
<dbReference type="PANTHER" id="PTHR24112:SF9">
    <property type="entry name" value="PROTEIN PHOSPHATASE 1 REGULATORY SUBUNIT 37"/>
    <property type="match status" value="1"/>
</dbReference>
<evidence type="ECO:0000313" key="5">
    <source>
        <dbReference type="EMBL" id="VVC36273.1"/>
    </source>
</evidence>
<feature type="compositionally biased region" description="Low complexity" evidence="4">
    <location>
        <begin position="530"/>
        <end position="539"/>
    </location>
</feature>
<evidence type="ECO:0000256" key="2">
    <source>
        <dbReference type="ARBA" id="ARBA00022737"/>
    </source>
</evidence>
<organism evidence="5 6">
    <name type="scientific">Cinara cedri</name>
    <dbReference type="NCBI Taxonomy" id="506608"/>
    <lineage>
        <taxon>Eukaryota</taxon>
        <taxon>Metazoa</taxon>
        <taxon>Ecdysozoa</taxon>
        <taxon>Arthropoda</taxon>
        <taxon>Hexapoda</taxon>
        <taxon>Insecta</taxon>
        <taxon>Pterygota</taxon>
        <taxon>Neoptera</taxon>
        <taxon>Paraneoptera</taxon>
        <taxon>Hemiptera</taxon>
        <taxon>Sternorrhyncha</taxon>
        <taxon>Aphidomorpha</taxon>
        <taxon>Aphidoidea</taxon>
        <taxon>Aphididae</taxon>
        <taxon>Lachninae</taxon>
        <taxon>Cinara</taxon>
    </lineage>
</organism>
<dbReference type="Pfam" id="PF13516">
    <property type="entry name" value="LRR_6"/>
    <property type="match status" value="3"/>
</dbReference>
<dbReference type="OrthoDB" id="10034042at2759"/>
<dbReference type="SMART" id="SM00368">
    <property type="entry name" value="LRR_RI"/>
    <property type="match status" value="6"/>
</dbReference>
<protein>
    <submittedName>
        <fullName evidence="5">Leucine-rich repeat,Leucine-rich repeat domain, L domain-like</fullName>
    </submittedName>
</protein>
<feature type="region of interest" description="Disordered" evidence="4">
    <location>
        <begin position="662"/>
        <end position="693"/>
    </location>
</feature>
<dbReference type="Gene3D" id="3.80.10.10">
    <property type="entry name" value="Ribonuclease Inhibitor"/>
    <property type="match status" value="1"/>
</dbReference>
<keyword evidence="6" id="KW-1185">Reference proteome</keyword>
<accession>A0A5E4MXT8</accession>
<evidence type="ECO:0000256" key="1">
    <source>
        <dbReference type="ARBA" id="ARBA00022614"/>
    </source>
</evidence>
<dbReference type="AlphaFoldDB" id="A0A5E4MXT8"/>
<dbReference type="PROSITE" id="PS51450">
    <property type="entry name" value="LRR"/>
    <property type="match status" value="1"/>
</dbReference>
<comment type="similarity">
    <text evidence="3">Belongs to the PPP1R37 family.</text>
</comment>
<feature type="compositionally biased region" description="Low complexity" evidence="4">
    <location>
        <begin position="662"/>
        <end position="673"/>
    </location>
</feature>
<feature type="region of interest" description="Disordered" evidence="4">
    <location>
        <begin position="523"/>
        <end position="542"/>
    </location>
</feature>
<reference evidence="5 6" key="1">
    <citation type="submission" date="2019-08" db="EMBL/GenBank/DDBJ databases">
        <authorList>
            <person name="Alioto T."/>
            <person name="Alioto T."/>
            <person name="Gomez Garrido J."/>
        </authorList>
    </citation>
    <scope>NUCLEOTIDE SEQUENCE [LARGE SCALE GENOMIC DNA]</scope>
</reference>
<dbReference type="PANTHER" id="PTHR24112">
    <property type="entry name" value="LEUCINE-RICH REPEAT, ISOFORM F-RELATED"/>
    <property type="match status" value="1"/>
</dbReference>
<dbReference type="Proteomes" id="UP000325440">
    <property type="component" value="Unassembled WGS sequence"/>
</dbReference>
<dbReference type="SUPFAM" id="SSF52047">
    <property type="entry name" value="RNI-like"/>
    <property type="match status" value="1"/>
</dbReference>
<evidence type="ECO:0000256" key="3">
    <source>
        <dbReference type="ARBA" id="ARBA00038315"/>
    </source>
</evidence>
<dbReference type="InterPro" id="IPR001611">
    <property type="entry name" value="Leu-rich_rpt"/>
</dbReference>
<keyword evidence="2" id="KW-0677">Repeat</keyword>
<evidence type="ECO:0000313" key="6">
    <source>
        <dbReference type="Proteomes" id="UP000325440"/>
    </source>
</evidence>